<dbReference type="Proteomes" id="UP000719766">
    <property type="component" value="Unassembled WGS sequence"/>
</dbReference>
<keyword evidence="2" id="KW-0378">Hydrolase</keyword>
<feature type="signal peptide" evidence="1">
    <location>
        <begin position="1"/>
        <end position="17"/>
    </location>
</feature>
<evidence type="ECO:0000313" key="3">
    <source>
        <dbReference type="Proteomes" id="UP000719766"/>
    </source>
</evidence>
<dbReference type="Gene3D" id="3.20.20.80">
    <property type="entry name" value="Glycosidases"/>
    <property type="match status" value="1"/>
</dbReference>
<evidence type="ECO:0000256" key="1">
    <source>
        <dbReference type="SAM" id="SignalP"/>
    </source>
</evidence>
<evidence type="ECO:0000313" key="2">
    <source>
        <dbReference type="EMBL" id="KAG1802055.1"/>
    </source>
</evidence>
<sequence>MLSSLVSIFAAIGGVLSMPFMNSTISARAMPAAPHFVLYSDKWVSDEIGPPDVSIISGYNVFALSFWLVSGPTDQAEEWTLLDDITRASIKASYENAGISLVVSAFGSTDVPTTDGYDPTILANSLADYVLEYDLDGVDVDYEDIYAMDAENGSAEIWLTTFTIALRARLPQGQYILTHAPVAPWFSTRYASGAYLTVHQNVGSLIDWVSWKIDTTFRQVFLDKGSFHDTNIAFWILRSSTITEGTSEYTTCYGLLTVSSPMQPNTALFQIAAAGIPLDKLVIGKPATDVDANNGYMDPSSLAQCVGDAAQQGWNAGIMVYQFPDAVSTWITAVFALAFPY</sequence>
<gene>
    <name evidence="2" type="ORF">HD556DRAFT_1438097</name>
</gene>
<dbReference type="GO" id="GO:0005975">
    <property type="term" value="P:carbohydrate metabolic process"/>
    <property type="evidence" value="ECO:0007669"/>
    <property type="project" value="InterPro"/>
</dbReference>
<dbReference type="OrthoDB" id="3012298at2759"/>
<protein>
    <submittedName>
        <fullName evidence="2">Glycoside hydrolase family 18 protein</fullName>
    </submittedName>
</protein>
<dbReference type="PROSITE" id="PS01095">
    <property type="entry name" value="GH18_1"/>
    <property type="match status" value="1"/>
</dbReference>
<reference evidence="2" key="1">
    <citation type="journal article" date="2020" name="New Phytol.">
        <title>Comparative genomics reveals dynamic genome evolution in host specialist ectomycorrhizal fungi.</title>
        <authorList>
            <person name="Lofgren L.A."/>
            <person name="Nguyen N.H."/>
            <person name="Vilgalys R."/>
            <person name="Ruytinx J."/>
            <person name="Liao H.L."/>
            <person name="Branco S."/>
            <person name="Kuo A."/>
            <person name="LaButti K."/>
            <person name="Lipzen A."/>
            <person name="Andreopoulos W."/>
            <person name="Pangilinan J."/>
            <person name="Riley R."/>
            <person name="Hundley H."/>
            <person name="Na H."/>
            <person name="Barry K."/>
            <person name="Grigoriev I.V."/>
            <person name="Stajich J.E."/>
            <person name="Kennedy P.G."/>
        </authorList>
    </citation>
    <scope>NUCLEOTIDE SEQUENCE</scope>
    <source>
        <strain evidence="2">S12</strain>
    </source>
</reference>
<dbReference type="SUPFAM" id="SSF51445">
    <property type="entry name" value="(Trans)glycosidases"/>
    <property type="match status" value="1"/>
</dbReference>
<dbReference type="CDD" id="cd00598">
    <property type="entry name" value="GH18_chitinase-like"/>
    <property type="match status" value="1"/>
</dbReference>
<dbReference type="InterPro" id="IPR001579">
    <property type="entry name" value="Glyco_hydro_18_chit_AS"/>
</dbReference>
<keyword evidence="3" id="KW-1185">Reference proteome</keyword>
<dbReference type="AlphaFoldDB" id="A0A9P7DSH0"/>
<dbReference type="GeneID" id="64599564"/>
<dbReference type="GO" id="GO:0004553">
    <property type="term" value="F:hydrolase activity, hydrolyzing O-glycosyl compounds"/>
    <property type="evidence" value="ECO:0007669"/>
    <property type="project" value="InterPro"/>
</dbReference>
<dbReference type="InterPro" id="IPR017853">
    <property type="entry name" value="GH"/>
</dbReference>
<dbReference type="EMBL" id="JABBWE010000006">
    <property type="protein sequence ID" value="KAG1802055.1"/>
    <property type="molecule type" value="Genomic_DNA"/>
</dbReference>
<accession>A0A9P7DSH0</accession>
<proteinExistence type="predicted"/>
<organism evidence="2 3">
    <name type="scientific">Suillus plorans</name>
    <dbReference type="NCBI Taxonomy" id="116603"/>
    <lineage>
        <taxon>Eukaryota</taxon>
        <taxon>Fungi</taxon>
        <taxon>Dikarya</taxon>
        <taxon>Basidiomycota</taxon>
        <taxon>Agaricomycotina</taxon>
        <taxon>Agaricomycetes</taxon>
        <taxon>Agaricomycetidae</taxon>
        <taxon>Boletales</taxon>
        <taxon>Suillineae</taxon>
        <taxon>Suillaceae</taxon>
        <taxon>Suillus</taxon>
    </lineage>
</organism>
<dbReference type="RefSeq" id="XP_041165247.1">
    <property type="nucleotide sequence ID" value="XM_041305800.1"/>
</dbReference>
<keyword evidence="1" id="KW-0732">Signal</keyword>
<name>A0A9P7DSH0_9AGAM</name>
<feature type="chain" id="PRO_5040311214" evidence="1">
    <location>
        <begin position="18"/>
        <end position="341"/>
    </location>
</feature>
<comment type="caution">
    <text evidence="2">The sequence shown here is derived from an EMBL/GenBank/DDBJ whole genome shotgun (WGS) entry which is preliminary data.</text>
</comment>